<evidence type="ECO:0000313" key="2">
    <source>
        <dbReference type="Proteomes" id="UP000095283"/>
    </source>
</evidence>
<feature type="transmembrane region" description="Helical" evidence="1">
    <location>
        <begin position="27"/>
        <end position="52"/>
    </location>
</feature>
<keyword evidence="1" id="KW-1133">Transmembrane helix</keyword>
<keyword evidence="1" id="KW-0472">Membrane</keyword>
<evidence type="ECO:0000313" key="3">
    <source>
        <dbReference type="WBParaSite" id="Hba_09202"/>
    </source>
</evidence>
<dbReference type="WBParaSite" id="Hba_09202">
    <property type="protein sequence ID" value="Hba_09202"/>
    <property type="gene ID" value="Hba_09202"/>
</dbReference>
<reference evidence="3" key="1">
    <citation type="submission" date="2016-11" db="UniProtKB">
        <authorList>
            <consortium name="WormBaseParasite"/>
        </authorList>
    </citation>
    <scope>IDENTIFICATION</scope>
</reference>
<protein>
    <submittedName>
        <fullName evidence="3">Movement protein</fullName>
    </submittedName>
</protein>
<name>A0A1I7WVL4_HETBA</name>
<keyword evidence="2" id="KW-1185">Reference proteome</keyword>
<dbReference type="Proteomes" id="UP000095283">
    <property type="component" value="Unplaced"/>
</dbReference>
<organism evidence="2 3">
    <name type="scientific">Heterorhabditis bacteriophora</name>
    <name type="common">Entomopathogenic nematode worm</name>
    <dbReference type="NCBI Taxonomy" id="37862"/>
    <lineage>
        <taxon>Eukaryota</taxon>
        <taxon>Metazoa</taxon>
        <taxon>Ecdysozoa</taxon>
        <taxon>Nematoda</taxon>
        <taxon>Chromadorea</taxon>
        <taxon>Rhabditida</taxon>
        <taxon>Rhabditina</taxon>
        <taxon>Rhabditomorpha</taxon>
        <taxon>Strongyloidea</taxon>
        <taxon>Heterorhabditidae</taxon>
        <taxon>Heterorhabditis</taxon>
    </lineage>
</organism>
<accession>A0A1I7WVL4</accession>
<proteinExistence type="predicted"/>
<evidence type="ECO:0000256" key="1">
    <source>
        <dbReference type="SAM" id="Phobius"/>
    </source>
</evidence>
<keyword evidence="1" id="KW-0812">Transmembrane</keyword>
<sequence length="79" mass="9035">MAGKEKVFASFYSQNCSSYDEVMVFFWWHWVAVGSAIICVSIVFIVCFFILCRRNSSSYEVSKAVLNQQGPRGGNEFYV</sequence>
<dbReference type="AlphaFoldDB" id="A0A1I7WVL4"/>